<reference evidence="3 4" key="1">
    <citation type="submission" date="2019-03" db="EMBL/GenBank/DDBJ databases">
        <title>Draft genome sequences of novel Actinobacteria.</title>
        <authorList>
            <person name="Sahin N."/>
            <person name="Ay H."/>
            <person name="Saygin H."/>
        </authorList>
    </citation>
    <scope>NUCLEOTIDE SEQUENCE [LARGE SCALE GENOMIC DNA]</scope>
    <source>
        <strain evidence="3 4">7K502</strain>
    </source>
</reference>
<feature type="region of interest" description="Disordered" evidence="2">
    <location>
        <begin position="345"/>
        <end position="372"/>
    </location>
</feature>
<keyword evidence="4" id="KW-1185">Reference proteome</keyword>
<organism evidence="3 4">
    <name type="scientific">Saccharopolyspora elongata</name>
    <dbReference type="NCBI Taxonomy" id="2530387"/>
    <lineage>
        <taxon>Bacteria</taxon>
        <taxon>Bacillati</taxon>
        <taxon>Actinomycetota</taxon>
        <taxon>Actinomycetes</taxon>
        <taxon>Pseudonocardiales</taxon>
        <taxon>Pseudonocardiaceae</taxon>
        <taxon>Saccharopolyspora</taxon>
    </lineage>
</organism>
<dbReference type="Pfam" id="PF02515">
    <property type="entry name" value="CoA_transf_3"/>
    <property type="match status" value="1"/>
</dbReference>
<name>A0A4R4XR67_9PSEU</name>
<sequence>MTDAHALDGLRVLEIGNYLAGPYCGTLLADLGAHVTKIEDPHGGDVVRTYGAVIDGTPDSSAFLTLNRNKCSVAVNLKSEEGKAIFRALAVRADVVVENLRPGAMRRLGLDYASLTEENPGLIYLAASGWGQDGPLATNAGLDIMAQARSGVMSVTGFPGGEPVKAGVPLCDIGAAMYGAIAVLAALNHRNRTGEGQFIDVSLYETGVAFAIWEFAKHSATGEIPAPQGSAHQTAAPYQAIRASDGWFTVGAATPKTWLAFCHGVGLTELIDDERFASNDDRMRNRCELIAAIEERTRTQPRTHWLNLFDEVGVPAAPIHDYGQVFSDEHLIVRDFFWESTTRDGTPVRQMGSPMRLSRTPTVRRTPGPGLGDMTGAVLSGLGYTGDDIARLDADGVVRAARNPAPIGGDGHD</sequence>
<gene>
    <name evidence="3" type="ORF">E1288_44975</name>
</gene>
<dbReference type="InterPro" id="IPR044855">
    <property type="entry name" value="CoA-Trfase_III_dom3_sf"/>
</dbReference>
<evidence type="ECO:0000256" key="1">
    <source>
        <dbReference type="ARBA" id="ARBA00022679"/>
    </source>
</evidence>
<dbReference type="SUPFAM" id="SSF89796">
    <property type="entry name" value="CoA-transferase family III (CaiB/BaiF)"/>
    <property type="match status" value="1"/>
</dbReference>
<evidence type="ECO:0000313" key="3">
    <source>
        <dbReference type="EMBL" id="TDD33948.1"/>
    </source>
</evidence>
<dbReference type="RefSeq" id="WP_132495313.1">
    <property type="nucleotide sequence ID" value="NZ_SMKW01000152.1"/>
</dbReference>
<evidence type="ECO:0000313" key="4">
    <source>
        <dbReference type="Proteomes" id="UP000294947"/>
    </source>
</evidence>
<proteinExistence type="predicted"/>
<accession>A0A4R4XR67</accession>
<dbReference type="InterPro" id="IPR050483">
    <property type="entry name" value="CoA-transferase_III_domain"/>
</dbReference>
<dbReference type="Proteomes" id="UP000294947">
    <property type="component" value="Unassembled WGS sequence"/>
</dbReference>
<dbReference type="InterPro" id="IPR003673">
    <property type="entry name" value="CoA-Trfase_fam_III"/>
</dbReference>
<dbReference type="PANTHER" id="PTHR48207:SF4">
    <property type="entry name" value="BLL6097 PROTEIN"/>
    <property type="match status" value="1"/>
</dbReference>
<dbReference type="OrthoDB" id="9797653at2"/>
<dbReference type="AlphaFoldDB" id="A0A4R4XR67"/>
<dbReference type="PANTHER" id="PTHR48207">
    <property type="entry name" value="SUCCINATE--HYDROXYMETHYLGLUTARATE COA-TRANSFERASE"/>
    <property type="match status" value="1"/>
</dbReference>
<comment type="caution">
    <text evidence="3">The sequence shown here is derived from an EMBL/GenBank/DDBJ whole genome shotgun (WGS) entry which is preliminary data.</text>
</comment>
<protein>
    <submittedName>
        <fullName evidence="3">CoA transferase</fullName>
    </submittedName>
</protein>
<dbReference type="InterPro" id="IPR023606">
    <property type="entry name" value="CoA-Trfase_III_dom_1_sf"/>
</dbReference>
<dbReference type="Gene3D" id="3.40.50.10540">
    <property type="entry name" value="Crotonobetainyl-coa:carnitine coa-transferase, domain 1"/>
    <property type="match status" value="1"/>
</dbReference>
<dbReference type="GO" id="GO:0008410">
    <property type="term" value="F:CoA-transferase activity"/>
    <property type="evidence" value="ECO:0007669"/>
    <property type="project" value="TreeGrafter"/>
</dbReference>
<dbReference type="EMBL" id="SMKW01000152">
    <property type="protein sequence ID" value="TDD33948.1"/>
    <property type="molecule type" value="Genomic_DNA"/>
</dbReference>
<dbReference type="Gene3D" id="3.30.1540.10">
    <property type="entry name" value="formyl-coa transferase, domain 3"/>
    <property type="match status" value="1"/>
</dbReference>
<evidence type="ECO:0000256" key="2">
    <source>
        <dbReference type="SAM" id="MobiDB-lite"/>
    </source>
</evidence>
<keyword evidence="1 3" id="KW-0808">Transferase</keyword>